<dbReference type="OMA" id="NTAMICF"/>
<dbReference type="EMBL" id="CAJJDM010000002">
    <property type="protein sequence ID" value="CAD8043527.1"/>
    <property type="molecule type" value="Genomic_DNA"/>
</dbReference>
<organism evidence="2 3">
    <name type="scientific">Paramecium primaurelia</name>
    <dbReference type="NCBI Taxonomy" id="5886"/>
    <lineage>
        <taxon>Eukaryota</taxon>
        <taxon>Sar</taxon>
        <taxon>Alveolata</taxon>
        <taxon>Ciliophora</taxon>
        <taxon>Intramacronucleata</taxon>
        <taxon>Oligohymenophorea</taxon>
        <taxon>Peniculida</taxon>
        <taxon>Parameciidae</taxon>
        <taxon>Paramecium</taxon>
    </lineage>
</organism>
<dbReference type="Proteomes" id="UP000688137">
    <property type="component" value="Unassembled WGS sequence"/>
</dbReference>
<dbReference type="SMART" id="SM00174">
    <property type="entry name" value="RHO"/>
    <property type="match status" value="1"/>
</dbReference>
<name>A0A8S1JPA4_PARPR</name>
<gene>
    <name evidence="2" type="ORF">PPRIM_AZ9-3.1.T0050180</name>
</gene>
<evidence type="ECO:0000313" key="2">
    <source>
        <dbReference type="EMBL" id="CAD8043527.1"/>
    </source>
</evidence>
<dbReference type="InterPro" id="IPR005225">
    <property type="entry name" value="Small_GTP-bd"/>
</dbReference>
<comment type="caution">
    <text evidence="2">The sequence shown here is derived from an EMBL/GenBank/DDBJ whole genome shotgun (WGS) entry which is preliminary data.</text>
</comment>
<keyword evidence="3" id="KW-1185">Reference proteome</keyword>
<dbReference type="SMART" id="SM00176">
    <property type="entry name" value="RAN"/>
    <property type="match status" value="1"/>
</dbReference>
<dbReference type="GO" id="GO:0005525">
    <property type="term" value="F:GTP binding"/>
    <property type="evidence" value="ECO:0007669"/>
    <property type="project" value="InterPro"/>
</dbReference>
<accession>A0A8S1JPA4</accession>
<proteinExistence type="predicted"/>
<dbReference type="CDD" id="cd00154">
    <property type="entry name" value="Rab"/>
    <property type="match status" value="1"/>
</dbReference>
<dbReference type="FunFam" id="3.40.50.300:FF:001773">
    <property type="entry name" value="Small GTP-binding protein, putative"/>
    <property type="match status" value="1"/>
</dbReference>
<dbReference type="AlphaFoldDB" id="A0A8S1JPA4"/>
<dbReference type="GO" id="GO:0003924">
    <property type="term" value="F:GTPase activity"/>
    <property type="evidence" value="ECO:0007669"/>
    <property type="project" value="InterPro"/>
</dbReference>
<dbReference type="PROSITE" id="PS51420">
    <property type="entry name" value="RHO"/>
    <property type="match status" value="1"/>
</dbReference>
<dbReference type="NCBIfam" id="TIGR00231">
    <property type="entry name" value="small_GTP"/>
    <property type="match status" value="1"/>
</dbReference>
<dbReference type="SMART" id="SM00175">
    <property type="entry name" value="RAB"/>
    <property type="match status" value="1"/>
</dbReference>
<dbReference type="PROSITE" id="PS51421">
    <property type="entry name" value="RAS"/>
    <property type="match status" value="1"/>
</dbReference>
<dbReference type="PANTHER" id="PTHR47978">
    <property type="match status" value="1"/>
</dbReference>
<evidence type="ECO:0000313" key="3">
    <source>
        <dbReference type="Proteomes" id="UP000688137"/>
    </source>
</evidence>
<dbReference type="SMART" id="SM00173">
    <property type="entry name" value="RAS"/>
    <property type="match status" value="1"/>
</dbReference>
<evidence type="ECO:0000256" key="1">
    <source>
        <dbReference type="ARBA" id="ARBA00022741"/>
    </source>
</evidence>
<dbReference type="InterPro" id="IPR001806">
    <property type="entry name" value="Small_GTPase"/>
</dbReference>
<dbReference type="PROSITE" id="PS51419">
    <property type="entry name" value="RAB"/>
    <property type="match status" value="1"/>
</dbReference>
<dbReference type="Pfam" id="PF00071">
    <property type="entry name" value="Ras"/>
    <property type="match status" value="1"/>
</dbReference>
<keyword evidence="1" id="KW-0547">Nucleotide-binding</keyword>
<reference evidence="2" key="1">
    <citation type="submission" date="2021-01" db="EMBL/GenBank/DDBJ databases">
        <authorList>
            <consortium name="Genoscope - CEA"/>
            <person name="William W."/>
        </authorList>
    </citation>
    <scope>NUCLEOTIDE SEQUENCE</scope>
</reference>
<sequence>MEENQNLKIILIGDSDAGKTSLIIKFKTDRFTQDSVNTVGIDLNVEKNVKINNQFYDIAIWDTAGQEIYQKMVKFSSKDANTAMICFDLSDSSSIDNVASWIQLLREEAPQNIQMVIIGTKKDLPNKYTQEQLQQIQIAWKANFNNDFPIFLTSSKTGEGIKEAFQSAFELGAKAKQDHNLCPDQQAYKSFKISTSQIQLQQNQKVIALISNTTTPKGSELNPRSESSCC</sequence>
<protein>
    <submittedName>
        <fullName evidence="2">Uncharacterized protein</fullName>
    </submittedName>
</protein>